<evidence type="ECO:0000313" key="1">
    <source>
        <dbReference type="EMBL" id="MED6285306.1"/>
    </source>
</evidence>
<name>A0ABU7EDH1_9TELE</name>
<evidence type="ECO:0000313" key="2">
    <source>
        <dbReference type="Proteomes" id="UP001352852"/>
    </source>
</evidence>
<proteinExistence type="predicted"/>
<keyword evidence="2" id="KW-1185">Reference proteome</keyword>
<dbReference type="EMBL" id="JAHUTJ010052817">
    <property type="protein sequence ID" value="MED6285306.1"/>
    <property type="molecule type" value="Genomic_DNA"/>
</dbReference>
<comment type="caution">
    <text evidence="1">The sequence shown here is derived from an EMBL/GenBank/DDBJ whole genome shotgun (WGS) entry which is preliminary data.</text>
</comment>
<dbReference type="Proteomes" id="UP001352852">
    <property type="component" value="Unassembled WGS sequence"/>
</dbReference>
<sequence>MQPRTQLQPNTWIWETKTRRNPFSGCFLFRLNADFFARRFLRMGGEVSKNRKKKGPPTQRRFSQGFLSNVRVSIAQRLGHSAVFSQPREVDQMDVPKVLLPPDDREEMPEEEKTPPALISLFLPEFPQHKFPSEDRFQVLSVIAKGSLGPILKIKVVNQEKIWAVKVS</sequence>
<accession>A0ABU7EDH1</accession>
<reference evidence="1 2" key="1">
    <citation type="submission" date="2021-06" db="EMBL/GenBank/DDBJ databases">
        <authorList>
            <person name="Palmer J.M."/>
        </authorList>
    </citation>
    <scope>NUCLEOTIDE SEQUENCE [LARGE SCALE GENOMIC DNA]</scope>
    <source>
        <strain evidence="1 2">CL_MEX2019</strain>
        <tissue evidence="1">Muscle</tissue>
    </source>
</reference>
<gene>
    <name evidence="1" type="ORF">CHARACLAT_027942</name>
</gene>
<protein>
    <submittedName>
        <fullName evidence="1">Uncharacterized protein</fullName>
    </submittedName>
</protein>
<organism evidence="1 2">
    <name type="scientific">Characodon lateralis</name>
    <dbReference type="NCBI Taxonomy" id="208331"/>
    <lineage>
        <taxon>Eukaryota</taxon>
        <taxon>Metazoa</taxon>
        <taxon>Chordata</taxon>
        <taxon>Craniata</taxon>
        <taxon>Vertebrata</taxon>
        <taxon>Euteleostomi</taxon>
        <taxon>Actinopterygii</taxon>
        <taxon>Neopterygii</taxon>
        <taxon>Teleostei</taxon>
        <taxon>Neoteleostei</taxon>
        <taxon>Acanthomorphata</taxon>
        <taxon>Ovalentaria</taxon>
        <taxon>Atherinomorphae</taxon>
        <taxon>Cyprinodontiformes</taxon>
        <taxon>Goodeidae</taxon>
        <taxon>Characodon</taxon>
    </lineage>
</organism>